<reference evidence="2" key="1">
    <citation type="submission" date="2018-06" db="EMBL/GenBank/DDBJ databases">
        <authorList>
            <person name="Zhirakovskaya E."/>
        </authorList>
    </citation>
    <scope>NUCLEOTIDE SEQUENCE</scope>
</reference>
<name>A0A3B0WC84_9ZZZZ</name>
<feature type="transmembrane region" description="Helical" evidence="1">
    <location>
        <begin position="278"/>
        <end position="301"/>
    </location>
</feature>
<dbReference type="EMBL" id="UOFC01000232">
    <property type="protein sequence ID" value="VAW48792.1"/>
    <property type="molecule type" value="Genomic_DNA"/>
</dbReference>
<feature type="transmembrane region" description="Helical" evidence="1">
    <location>
        <begin position="21"/>
        <end position="44"/>
    </location>
</feature>
<keyword evidence="1" id="KW-0472">Membrane</keyword>
<keyword evidence="1" id="KW-1133">Transmembrane helix</keyword>
<feature type="transmembrane region" description="Helical" evidence="1">
    <location>
        <begin position="184"/>
        <end position="204"/>
    </location>
</feature>
<accession>A0A3B0WC84</accession>
<organism evidence="2">
    <name type="scientific">hydrothermal vent metagenome</name>
    <dbReference type="NCBI Taxonomy" id="652676"/>
    <lineage>
        <taxon>unclassified sequences</taxon>
        <taxon>metagenomes</taxon>
        <taxon>ecological metagenomes</taxon>
    </lineage>
</organism>
<feature type="transmembrane region" description="Helical" evidence="1">
    <location>
        <begin position="377"/>
        <end position="396"/>
    </location>
</feature>
<proteinExistence type="predicted"/>
<feature type="transmembrane region" description="Helical" evidence="1">
    <location>
        <begin position="121"/>
        <end position="142"/>
    </location>
</feature>
<dbReference type="AlphaFoldDB" id="A0A3B0WC84"/>
<feature type="transmembrane region" description="Helical" evidence="1">
    <location>
        <begin position="64"/>
        <end position="84"/>
    </location>
</feature>
<protein>
    <submittedName>
        <fullName evidence="2">NnrS protein involved in response to NO</fullName>
    </submittedName>
</protein>
<dbReference type="InterPro" id="IPR010266">
    <property type="entry name" value="NnrS"/>
</dbReference>
<evidence type="ECO:0000313" key="2">
    <source>
        <dbReference type="EMBL" id="VAW48792.1"/>
    </source>
</evidence>
<feature type="transmembrane region" description="Helical" evidence="1">
    <location>
        <begin position="96"/>
        <end position="115"/>
    </location>
</feature>
<feature type="transmembrane region" description="Helical" evidence="1">
    <location>
        <begin position="248"/>
        <end position="266"/>
    </location>
</feature>
<evidence type="ECO:0000256" key="1">
    <source>
        <dbReference type="SAM" id="Phobius"/>
    </source>
</evidence>
<feature type="transmembrane region" description="Helical" evidence="1">
    <location>
        <begin position="307"/>
        <end position="325"/>
    </location>
</feature>
<dbReference type="Pfam" id="PF05940">
    <property type="entry name" value="NnrS"/>
    <property type="match status" value="1"/>
</dbReference>
<gene>
    <name evidence="2" type="ORF">MNBD_GAMMA03-1680</name>
</gene>
<sequence>MTVLNLDQHKKIPPNFSLFNLGFRPFFLGAGLLAIISMLIWYLLLKGQLQLSILSITQWHSHEIIFGFAMAVITGFLLTAVKNWTHIDTPSGRPLLLLFLLWLGARIGWLLLPFLPEITQTLLVISAVLDLAFNLYFALAFARPVFLSKQWNQIGLLVKVVLMGGLNLLCYLGIFGVLEHGMAWGIYGGFFIILAIILTMGRRVIPFFIEKGVTENVSLKNPKWIDHSSLLLFLLLAISEVFLNTPLLTAIFASALFVIGGIRLFNWHTVGIWQKPMLWSLYLGMVAIQIGFLLFALTIFSPPLQSLAIHTLAVGGVGLITLGMMTRVTLGHTGRNVNQPPPFHTFLLSLILAATVIRVLFPILWPEHYNSWISFSQLFWIGAYSVFIVTFAPMLIQKRIDGHFG</sequence>
<feature type="transmembrane region" description="Helical" evidence="1">
    <location>
        <begin position="154"/>
        <end position="178"/>
    </location>
</feature>
<feature type="transmembrane region" description="Helical" evidence="1">
    <location>
        <begin position="346"/>
        <end position="365"/>
    </location>
</feature>
<keyword evidence="1" id="KW-0812">Transmembrane</keyword>